<comment type="caution">
    <text evidence="3">The sequence shown here is derived from an EMBL/GenBank/DDBJ whole genome shotgun (WGS) entry which is preliminary data.</text>
</comment>
<keyword evidence="4" id="KW-1185">Reference proteome</keyword>
<dbReference type="EMBL" id="VIIS01000547">
    <property type="protein sequence ID" value="KAF0307711.1"/>
    <property type="molecule type" value="Genomic_DNA"/>
</dbReference>
<feature type="transmembrane region" description="Helical" evidence="2">
    <location>
        <begin position="57"/>
        <end position="84"/>
    </location>
</feature>
<name>A0A6A4X073_AMPAM</name>
<keyword evidence="2" id="KW-0812">Transmembrane</keyword>
<gene>
    <name evidence="3" type="ORF">FJT64_002237</name>
</gene>
<dbReference type="AlphaFoldDB" id="A0A6A4X073"/>
<evidence type="ECO:0000313" key="3">
    <source>
        <dbReference type="EMBL" id="KAF0307711.1"/>
    </source>
</evidence>
<keyword evidence="2" id="KW-1133">Transmembrane helix</keyword>
<organism evidence="3 4">
    <name type="scientific">Amphibalanus amphitrite</name>
    <name type="common">Striped barnacle</name>
    <name type="synonym">Balanus amphitrite</name>
    <dbReference type="NCBI Taxonomy" id="1232801"/>
    <lineage>
        <taxon>Eukaryota</taxon>
        <taxon>Metazoa</taxon>
        <taxon>Ecdysozoa</taxon>
        <taxon>Arthropoda</taxon>
        <taxon>Crustacea</taxon>
        <taxon>Multicrustacea</taxon>
        <taxon>Cirripedia</taxon>
        <taxon>Thoracica</taxon>
        <taxon>Thoracicalcarea</taxon>
        <taxon>Balanomorpha</taxon>
        <taxon>Balanoidea</taxon>
        <taxon>Balanidae</taxon>
        <taxon>Amphibalaninae</taxon>
        <taxon>Amphibalanus</taxon>
    </lineage>
</organism>
<evidence type="ECO:0000313" key="4">
    <source>
        <dbReference type="Proteomes" id="UP000440578"/>
    </source>
</evidence>
<dbReference type="Proteomes" id="UP000440578">
    <property type="component" value="Unassembled WGS sequence"/>
</dbReference>
<feature type="region of interest" description="Disordered" evidence="1">
    <location>
        <begin position="222"/>
        <end position="243"/>
    </location>
</feature>
<evidence type="ECO:0000256" key="1">
    <source>
        <dbReference type="SAM" id="MobiDB-lite"/>
    </source>
</evidence>
<protein>
    <submittedName>
        <fullName evidence="3">Uncharacterized protein</fullName>
    </submittedName>
</protein>
<accession>A0A6A4X073</accession>
<proteinExistence type="predicted"/>
<feature type="transmembrane region" description="Helical" evidence="2">
    <location>
        <begin position="15"/>
        <end position="37"/>
    </location>
</feature>
<evidence type="ECO:0000256" key="2">
    <source>
        <dbReference type="SAM" id="Phobius"/>
    </source>
</evidence>
<reference evidence="3 4" key="1">
    <citation type="submission" date="2019-07" db="EMBL/GenBank/DDBJ databases">
        <title>Draft genome assembly of a fouling barnacle, Amphibalanus amphitrite (Darwin, 1854): The first reference genome for Thecostraca.</title>
        <authorList>
            <person name="Kim W."/>
        </authorList>
    </citation>
    <scope>NUCLEOTIDE SEQUENCE [LARGE SCALE GENOMIC DNA]</scope>
    <source>
        <strain evidence="3">SNU_AA5</strain>
        <tissue evidence="3">Soma without cirri and trophi</tissue>
    </source>
</reference>
<sequence length="243" mass="25770">MAVRGCCGLDLRTSAMAVAIVCMSFSAVHLLGIIVGWAKTASDLKTPAPILRATTLINLAFAFAPQLAFVLLSLLFNTLLLLAVRRRSACAALAWLIYYAIVFVLVALASVGLLITCGVLSAVFSEFQAEAAPPAERVNTFGTFGRPRPGPVTADWQRQDGLRVAAEQRQDGLRVAAESAYVASVVCGVLGALGLLASPLLWYWYVLVLAFYREISDSYSPGGAARPPHGGEPAVQMSALGTR</sequence>
<feature type="transmembrane region" description="Helical" evidence="2">
    <location>
        <begin position="96"/>
        <end position="124"/>
    </location>
</feature>
<feature type="transmembrane region" description="Helical" evidence="2">
    <location>
        <begin position="181"/>
        <end position="205"/>
    </location>
</feature>
<keyword evidence="2" id="KW-0472">Membrane</keyword>